<name>A0AA41QWY9_9MICO</name>
<keyword evidence="5" id="KW-1185">Reference proteome</keyword>
<organism evidence="4 5">
    <name type="scientific">Cryobacterium zhongshanensis</name>
    <dbReference type="NCBI Taxonomy" id="2928153"/>
    <lineage>
        <taxon>Bacteria</taxon>
        <taxon>Bacillati</taxon>
        <taxon>Actinomycetota</taxon>
        <taxon>Actinomycetes</taxon>
        <taxon>Micrococcales</taxon>
        <taxon>Microbacteriaceae</taxon>
        <taxon>Cryobacterium</taxon>
    </lineage>
</organism>
<evidence type="ECO:0000256" key="2">
    <source>
        <dbReference type="ARBA" id="ARBA00022801"/>
    </source>
</evidence>
<sequence>MSLVQTIVVKPSTHFDTIAAAALASGVAMAQGDLESEPWASWLSGSFTKSVRRVKRPVELERIRALGLPRAEVTVGDAVGIAFAPALYEDSPREISRLQVSGLDLAHNDVVRFRMPGAFNPHIEINADASMTTGKTAAQVAHALCAWLLAQPHSVRDAWADQPGLDIREASFAAPDEQHEHAGRQEILIRDNGLTEIAPGTATVRVYVDLLD</sequence>
<evidence type="ECO:0000313" key="4">
    <source>
        <dbReference type="EMBL" id="MCI4659680.1"/>
    </source>
</evidence>
<dbReference type="Gene3D" id="3.40.1490.10">
    <property type="entry name" value="Bit1"/>
    <property type="match status" value="1"/>
</dbReference>
<dbReference type="AlphaFoldDB" id="A0AA41QWY9"/>
<comment type="catalytic activity">
    <reaction evidence="3">
        <text>an N-acyl-L-alpha-aminoacyl-tRNA + H2O = an N-acyl-L-amino acid + a tRNA + H(+)</text>
        <dbReference type="Rhea" id="RHEA:54448"/>
        <dbReference type="Rhea" id="RHEA-COMP:10123"/>
        <dbReference type="Rhea" id="RHEA-COMP:13883"/>
        <dbReference type="ChEBI" id="CHEBI:15377"/>
        <dbReference type="ChEBI" id="CHEBI:15378"/>
        <dbReference type="ChEBI" id="CHEBI:59874"/>
        <dbReference type="ChEBI" id="CHEBI:78442"/>
        <dbReference type="ChEBI" id="CHEBI:138191"/>
        <dbReference type="EC" id="3.1.1.29"/>
    </reaction>
</comment>
<proteinExistence type="predicted"/>
<dbReference type="EC" id="3.1.1.29" evidence="1"/>
<dbReference type="InterPro" id="IPR002833">
    <property type="entry name" value="PTH2"/>
</dbReference>
<dbReference type="RefSeq" id="WP_243013171.1">
    <property type="nucleotide sequence ID" value="NZ_JALGAR010000006.1"/>
</dbReference>
<dbReference type="SUPFAM" id="SSF102462">
    <property type="entry name" value="Peptidyl-tRNA hydrolase II"/>
    <property type="match status" value="1"/>
</dbReference>
<comment type="caution">
    <text evidence="4">The sequence shown here is derived from an EMBL/GenBank/DDBJ whole genome shotgun (WGS) entry which is preliminary data.</text>
</comment>
<keyword evidence="2" id="KW-0378">Hydrolase</keyword>
<reference evidence="4" key="1">
    <citation type="submission" date="2022-03" db="EMBL/GenBank/DDBJ databases">
        <title>Cryobacterium sp. nov. strain ZS14-85, isolated from Antarctic soil.</title>
        <authorList>
            <person name="Li J."/>
            <person name="Niu G."/>
        </authorList>
    </citation>
    <scope>NUCLEOTIDE SEQUENCE</scope>
    <source>
        <strain evidence="4">ZS14-85</strain>
    </source>
</reference>
<dbReference type="Proteomes" id="UP001165341">
    <property type="component" value="Unassembled WGS sequence"/>
</dbReference>
<dbReference type="InterPro" id="IPR023476">
    <property type="entry name" value="Pep_tRNA_hydro_II_dom_sf"/>
</dbReference>
<evidence type="ECO:0000313" key="5">
    <source>
        <dbReference type="Proteomes" id="UP001165341"/>
    </source>
</evidence>
<dbReference type="EMBL" id="JALGAR010000006">
    <property type="protein sequence ID" value="MCI4659680.1"/>
    <property type="molecule type" value="Genomic_DNA"/>
</dbReference>
<protein>
    <recommendedName>
        <fullName evidence="1">peptidyl-tRNA hydrolase</fullName>
        <ecNumber evidence="1">3.1.1.29</ecNumber>
    </recommendedName>
</protein>
<accession>A0AA41QWY9</accession>
<evidence type="ECO:0000256" key="3">
    <source>
        <dbReference type="ARBA" id="ARBA00048707"/>
    </source>
</evidence>
<dbReference type="GO" id="GO:0004045">
    <property type="term" value="F:peptidyl-tRNA hydrolase activity"/>
    <property type="evidence" value="ECO:0007669"/>
    <property type="project" value="UniProtKB-EC"/>
</dbReference>
<gene>
    <name evidence="4" type="ORF">MQH31_17890</name>
</gene>
<evidence type="ECO:0000256" key="1">
    <source>
        <dbReference type="ARBA" id="ARBA00013260"/>
    </source>
</evidence>
<dbReference type="Pfam" id="PF01981">
    <property type="entry name" value="PTH2"/>
    <property type="match status" value="1"/>
</dbReference>